<evidence type="ECO:0000256" key="3">
    <source>
        <dbReference type="ARBA" id="ARBA00022898"/>
    </source>
</evidence>
<reference evidence="6 7" key="1">
    <citation type="submission" date="2023-07" db="EMBL/GenBank/DDBJ databases">
        <title>Genomic Encyclopedia of Type Strains, Phase IV (KMG-IV): sequencing the most valuable type-strain genomes for metagenomic binning, comparative biology and taxonomic classification.</title>
        <authorList>
            <person name="Goeker M."/>
        </authorList>
    </citation>
    <scope>NUCLEOTIDE SEQUENCE [LARGE SCALE GENOMIC DNA]</scope>
    <source>
        <strain evidence="6 7">DSM 4006</strain>
    </source>
</reference>
<dbReference type="PANTHER" id="PTHR11808:SF90">
    <property type="entry name" value="CYSTATHIONINE GAMMA-SYNTHASE"/>
    <property type="match status" value="1"/>
</dbReference>
<comment type="caution">
    <text evidence="6">The sequence shown here is derived from an EMBL/GenBank/DDBJ whole genome shotgun (WGS) entry which is preliminary data.</text>
</comment>
<comment type="similarity">
    <text evidence="2 4">Belongs to the trans-sulfuration enzymes family.</text>
</comment>
<keyword evidence="7" id="KW-1185">Reference proteome</keyword>
<keyword evidence="3 4" id="KW-0663">Pyridoxal phosphate</keyword>
<evidence type="ECO:0000256" key="2">
    <source>
        <dbReference type="ARBA" id="ARBA00009077"/>
    </source>
</evidence>
<dbReference type="InterPro" id="IPR015424">
    <property type="entry name" value="PyrdxlP-dep_Trfase"/>
</dbReference>
<dbReference type="PANTHER" id="PTHR11808">
    <property type="entry name" value="TRANS-SULFURATION ENZYME FAMILY MEMBER"/>
    <property type="match status" value="1"/>
</dbReference>
<evidence type="ECO:0000313" key="7">
    <source>
        <dbReference type="Proteomes" id="UP001232973"/>
    </source>
</evidence>
<dbReference type="SUPFAM" id="SSF53383">
    <property type="entry name" value="PLP-dependent transferases"/>
    <property type="match status" value="1"/>
</dbReference>
<feature type="region of interest" description="Disordered" evidence="5">
    <location>
        <begin position="1"/>
        <end position="39"/>
    </location>
</feature>
<comment type="cofactor">
    <cofactor evidence="1 4">
        <name>pyridoxal 5'-phosphate</name>
        <dbReference type="ChEBI" id="CHEBI:597326"/>
    </cofactor>
</comment>
<organism evidence="6 7">
    <name type="scientific">Alicyclobacillus cycloheptanicus</name>
    <dbReference type="NCBI Taxonomy" id="1457"/>
    <lineage>
        <taxon>Bacteria</taxon>
        <taxon>Bacillati</taxon>
        <taxon>Bacillota</taxon>
        <taxon>Bacilli</taxon>
        <taxon>Bacillales</taxon>
        <taxon>Alicyclobacillaceae</taxon>
        <taxon>Alicyclobacillus</taxon>
    </lineage>
</organism>
<evidence type="ECO:0000256" key="5">
    <source>
        <dbReference type="SAM" id="MobiDB-lite"/>
    </source>
</evidence>
<accession>A0ABT9XIG1</accession>
<dbReference type="InterPro" id="IPR015421">
    <property type="entry name" value="PyrdxlP-dep_Trfase_major"/>
</dbReference>
<dbReference type="Pfam" id="PF01053">
    <property type="entry name" value="Cys_Met_Meta_PP"/>
    <property type="match status" value="1"/>
</dbReference>
<protein>
    <submittedName>
        <fullName evidence="6">Cystathionine gamma-synthase</fullName>
        <ecNumber evidence="6">2.5.1.48</ecNumber>
    </submittedName>
</protein>
<dbReference type="Gene3D" id="3.40.640.10">
    <property type="entry name" value="Type I PLP-dependent aspartate aminotransferase-like (Major domain)"/>
    <property type="match status" value="1"/>
</dbReference>
<dbReference type="Gene3D" id="3.90.1150.10">
    <property type="entry name" value="Aspartate Aminotransferase, domain 1"/>
    <property type="match status" value="1"/>
</dbReference>
<dbReference type="PIRSF" id="PIRSF001434">
    <property type="entry name" value="CGS"/>
    <property type="match status" value="1"/>
</dbReference>
<feature type="compositionally biased region" description="Basic and acidic residues" evidence="5">
    <location>
        <begin position="1"/>
        <end position="23"/>
    </location>
</feature>
<name>A0ABT9XIG1_9BACL</name>
<dbReference type="EMBL" id="JAUSTP010000014">
    <property type="protein sequence ID" value="MDQ0190104.1"/>
    <property type="molecule type" value="Genomic_DNA"/>
</dbReference>
<evidence type="ECO:0000256" key="1">
    <source>
        <dbReference type="ARBA" id="ARBA00001933"/>
    </source>
</evidence>
<dbReference type="PROSITE" id="PS00868">
    <property type="entry name" value="CYS_MET_METAB_PP"/>
    <property type="match status" value="1"/>
</dbReference>
<dbReference type="GO" id="GO:0003962">
    <property type="term" value="F:cystathionine gamma-synthase activity"/>
    <property type="evidence" value="ECO:0007669"/>
    <property type="project" value="UniProtKB-EC"/>
</dbReference>
<evidence type="ECO:0000256" key="4">
    <source>
        <dbReference type="RuleBase" id="RU362118"/>
    </source>
</evidence>
<evidence type="ECO:0000313" key="6">
    <source>
        <dbReference type="EMBL" id="MDQ0190104.1"/>
    </source>
</evidence>
<dbReference type="CDD" id="cd00614">
    <property type="entry name" value="CGS_like"/>
    <property type="match status" value="1"/>
</dbReference>
<dbReference type="InterPro" id="IPR054542">
    <property type="entry name" value="Cys_met_metab_PP"/>
</dbReference>
<dbReference type="InterPro" id="IPR015422">
    <property type="entry name" value="PyrdxlP-dep_Trfase_small"/>
</dbReference>
<dbReference type="InterPro" id="IPR000277">
    <property type="entry name" value="Cys/Met-Metab_PyrdxlP-dep_enz"/>
</dbReference>
<keyword evidence="6" id="KW-0808">Transferase</keyword>
<proteinExistence type="inferred from homology"/>
<dbReference type="Proteomes" id="UP001232973">
    <property type="component" value="Unassembled WGS sequence"/>
</dbReference>
<gene>
    <name evidence="6" type="ORF">J2S03_001967</name>
</gene>
<dbReference type="RefSeq" id="WP_274456858.1">
    <property type="nucleotide sequence ID" value="NZ_CP067097.1"/>
</dbReference>
<dbReference type="EC" id="2.5.1.48" evidence="6"/>
<sequence length="397" mass="43230">MERTDPHESEQVTRAPADFRLDTKLAQAGNRRDPATGAISPPVYYSTAYAHPALGQSTGYDYTRTGNPTRQILEETIADLEQGVRGFAFASGMAAISTVFGLLRPGDHLVASNDLYGGTYRLLQQVLGRIGIEAAYVDTGDLAAVERAIQPNTKALFIETPSNPTMKITDIAACAALARTHGVWTVVDNTFMTPYFQQPLALGADIVVHSATKYLGGHNDVMAGLIVVRDDTLAEQIGFLQNSIGAVLGPQDAWLLLRGMKTLALRMARHEQNSLAIADWLRAHPSVEKVYYPGLADHPRRDIHVRQARGFGGMIAFEVKDSTQIAHILASVKLISFAESLGGVETLLTYPARQTHADIPQDIREQCGVTERLLRLSVGIEDAGDLLRDLDQAFSIQ</sequence>